<dbReference type="GO" id="GO:0007169">
    <property type="term" value="P:cell surface receptor protein tyrosine kinase signaling pathway"/>
    <property type="evidence" value="ECO:0007669"/>
    <property type="project" value="TreeGrafter"/>
</dbReference>
<evidence type="ECO:0000313" key="8">
    <source>
        <dbReference type="EMBL" id="PAV61795.1"/>
    </source>
</evidence>
<accession>A0A2A2JJD8</accession>
<comment type="caution">
    <text evidence="8">The sequence shown here is derived from an EMBL/GenBank/DDBJ whole genome shotgun (WGS) entry which is preliminary data.</text>
</comment>
<dbReference type="Gene3D" id="3.30.200.20">
    <property type="entry name" value="Phosphorylase Kinase, domain 1"/>
    <property type="match status" value="1"/>
</dbReference>
<evidence type="ECO:0000259" key="7">
    <source>
        <dbReference type="PROSITE" id="PS50011"/>
    </source>
</evidence>
<dbReference type="CDD" id="cd00192">
    <property type="entry name" value="PTKc"/>
    <property type="match status" value="1"/>
</dbReference>
<reference evidence="8 9" key="1">
    <citation type="journal article" date="2017" name="Curr. Biol.">
        <title>Genome architecture and evolution of a unichromosomal asexual nematode.</title>
        <authorList>
            <person name="Fradin H."/>
            <person name="Zegar C."/>
            <person name="Gutwein M."/>
            <person name="Lucas J."/>
            <person name="Kovtun M."/>
            <person name="Corcoran D."/>
            <person name="Baugh L.R."/>
            <person name="Kiontke K."/>
            <person name="Gunsalus K."/>
            <person name="Fitch D.H."/>
            <person name="Piano F."/>
        </authorList>
    </citation>
    <scope>NUCLEOTIDE SEQUENCE [LARGE SCALE GENOMIC DNA]</scope>
    <source>
        <strain evidence="8">PF1309</strain>
    </source>
</reference>
<keyword evidence="9" id="KW-1185">Reference proteome</keyword>
<dbReference type="PRINTS" id="PR00109">
    <property type="entry name" value="TYRKINASE"/>
</dbReference>
<dbReference type="EMBL" id="LIAE01010398">
    <property type="protein sequence ID" value="PAV61795.1"/>
    <property type="molecule type" value="Genomic_DNA"/>
</dbReference>
<dbReference type="PROSITE" id="PS50011">
    <property type="entry name" value="PROTEIN_KINASE_DOM"/>
    <property type="match status" value="1"/>
</dbReference>
<dbReference type="GO" id="GO:0005886">
    <property type="term" value="C:plasma membrane"/>
    <property type="evidence" value="ECO:0007669"/>
    <property type="project" value="TreeGrafter"/>
</dbReference>
<keyword evidence="1" id="KW-0808">Transferase</keyword>
<evidence type="ECO:0000256" key="3">
    <source>
        <dbReference type="ARBA" id="ARBA00022777"/>
    </source>
</evidence>
<dbReference type="InterPro" id="IPR020635">
    <property type="entry name" value="Tyr_kinase_cat_dom"/>
</dbReference>
<dbReference type="PANTHER" id="PTHR24416:SF624">
    <property type="entry name" value="TYROSINE-PROTEIN KINASE F09A5.2-RELATED"/>
    <property type="match status" value="1"/>
</dbReference>
<sequence length="465" mass="52298">MKKKFWANCTSEYPALSGEGGVVFIFLSSYFEGLCNSSLSRDENAMGALIKNMVKSGFLVRIMYMDDYNNDTYTACLSDMFNKTCNTVNAQSTGTCAFGLAHWLKHSGKHSTRNETDTSDETSIGRPNDADSPLLFSKTIGTNFAATNHYMDIGLLAEANKSDIWEITPKNLVVHDNIILGNGAFANVYKGTLIGKIPLLMVNQGLGLALESEKLNEVEAAVKRLPAHADEQNRLDFFHEIEFMKRLGYHTHIISMLGCVSNPYDPMIVVEYCAKGDMLKFLRNHRDYLLMDKDDTCPIHADMCLRVKDLVSFAWQVSDGMNYLSSKSFIHRDLAARNILLTKNLVAKISDFGLCRYVDSALYTAKGGRLPIKWMSIESLKFYEYSSASDVWSFGVLLFEIFSMGDGPYPMIQPLDMIKYLEAGKRLEQPETCPNEIYNIMERCWNADKDARPKFAEASSLSALF</sequence>
<dbReference type="FunFam" id="1.10.510.10:FF:000554">
    <property type="entry name" value="Predicted protein"/>
    <property type="match status" value="1"/>
</dbReference>
<dbReference type="InterPro" id="IPR000719">
    <property type="entry name" value="Prot_kinase_dom"/>
</dbReference>
<dbReference type="Gene3D" id="1.10.510.10">
    <property type="entry name" value="Transferase(Phosphotransferase) domain 1"/>
    <property type="match status" value="1"/>
</dbReference>
<evidence type="ECO:0000256" key="6">
    <source>
        <dbReference type="SAM" id="MobiDB-lite"/>
    </source>
</evidence>
<keyword evidence="3" id="KW-0418">Kinase</keyword>
<dbReference type="OrthoDB" id="535945at2759"/>
<dbReference type="AlphaFoldDB" id="A0A2A2JJD8"/>
<dbReference type="GO" id="GO:0043235">
    <property type="term" value="C:receptor complex"/>
    <property type="evidence" value="ECO:0007669"/>
    <property type="project" value="TreeGrafter"/>
</dbReference>
<evidence type="ECO:0000256" key="2">
    <source>
        <dbReference type="ARBA" id="ARBA00022741"/>
    </source>
</evidence>
<feature type="region of interest" description="Disordered" evidence="6">
    <location>
        <begin position="109"/>
        <end position="130"/>
    </location>
</feature>
<dbReference type="PANTHER" id="PTHR24416">
    <property type="entry name" value="TYROSINE-PROTEIN KINASE RECEPTOR"/>
    <property type="match status" value="1"/>
</dbReference>
<dbReference type="SMART" id="SM00219">
    <property type="entry name" value="TyrKc"/>
    <property type="match status" value="1"/>
</dbReference>
<evidence type="ECO:0000313" key="9">
    <source>
        <dbReference type="Proteomes" id="UP000218231"/>
    </source>
</evidence>
<dbReference type="SUPFAM" id="SSF56112">
    <property type="entry name" value="Protein kinase-like (PK-like)"/>
    <property type="match status" value="1"/>
</dbReference>
<dbReference type="InterPro" id="IPR001245">
    <property type="entry name" value="Ser-Thr/Tyr_kinase_cat_dom"/>
</dbReference>
<dbReference type="Proteomes" id="UP000218231">
    <property type="component" value="Unassembled WGS sequence"/>
</dbReference>
<protein>
    <recommendedName>
        <fullName evidence="7">Protein kinase domain-containing protein</fullName>
    </recommendedName>
</protein>
<dbReference type="InterPro" id="IPR050122">
    <property type="entry name" value="RTK"/>
</dbReference>
<dbReference type="InterPro" id="IPR011009">
    <property type="entry name" value="Kinase-like_dom_sf"/>
</dbReference>
<evidence type="ECO:0000256" key="1">
    <source>
        <dbReference type="ARBA" id="ARBA00022679"/>
    </source>
</evidence>
<gene>
    <name evidence="8" type="ORF">WR25_22406</name>
</gene>
<keyword evidence="5" id="KW-0829">Tyrosine-protein kinase</keyword>
<evidence type="ECO:0000256" key="5">
    <source>
        <dbReference type="ARBA" id="ARBA00023137"/>
    </source>
</evidence>
<dbReference type="InterPro" id="IPR008266">
    <property type="entry name" value="Tyr_kinase_AS"/>
</dbReference>
<dbReference type="STRING" id="2018661.A0A2A2JJD8"/>
<dbReference type="GO" id="GO:0004714">
    <property type="term" value="F:transmembrane receptor protein tyrosine kinase activity"/>
    <property type="evidence" value="ECO:0007669"/>
    <property type="project" value="TreeGrafter"/>
</dbReference>
<keyword evidence="4" id="KW-0067">ATP-binding</keyword>
<dbReference type="GO" id="GO:0005524">
    <property type="term" value="F:ATP binding"/>
    <property type="evidence" value="ECO:0007669"/>
    <property type="project" value="UniProtKB-KW"/>
</dbReference>
<dbReference type="PROSITE" id="PS00109">
    <property type="entry name" value="PROTEIN_KINASE_TYR"/>
    <property type="match status" value="1"/>
</dbReference>
<organism evidence="8 9">
    <name type="scientific">Diploscapter pachys</name>
    <dbReference type="NCBI Taxonomy" id="2018661"/>
    <lineage>
        <taxon>Eukaryota</taxon>
        <taxon>Metazoa</taxon>
        <taxon>Ecdysozoa</taxon>
        <taxon>Nematoda</taxon>
        <taxon>Chromadorea</taxon>
        <taxon>Rhabditida</taxon>
        <taxon>Rhabditina</taxon>
        <taxon>Rhabditomorpha</taxon>
        <taxon>Rhabditoidea</taxon>
        <taxon>Rhabditidae</taxon>
        <taxon>Diploscapter</taxon>
    </lineage>
</organism>
<name>A0A2A2JJD8_9BILA</name>
<feature type="domain" description="Protein kinase" evidence="7">
    <location>
        <begin position="174"/>
        <end position="465"/>
    </location>
</feature>
<evidence type="ECO:0000256" key="4">
    <source>
        <dbReference type="ARBA" id="ARBA00022840"/>
    </source>
</evidence>
<keyword evidence="2" id="KW-0547">Nucleotide-binding</keyword>
<dbReference type="Pfam" id="PF07714">
    <property type="entry name" value="PK_Tyr_Ser-Thr"/>
    <property type="match status" value="1"/>
</dbReference>
<proteinExistence type="predicted"/>